<feature type="domain" description="ASPIC/UnbV" evidence="2">
    <location>
        <begin position="523"/>
        <end position="590"/>
    </location>
</feature>
<dbReference type="InterPro" id="IPR027039">
    <property type="entry name" value="Crtac1"/>
</dbReference>
<comment type="caution">
    <text evidence="3">The sequence shown here is derived from an EMBL/GenBank/DDBJ whole genome shotgun (WGS) entry which is preliminary data.</text>
</comment>
<dbReference type="InterPro" id="IPR013517">
    <property type="entry name" value="FG-GAP"/>
</dbReference>
<evidence type="ECO:0000259" key="2">
    <source>
        <dbReference type="Pfam" id="PF07593"/>
    </source>
</evidence>
<sequence>MTAVNKLFLGFILFGIVACQQNEMDTLFQEVSLASGIHFENTLSYTEEFNPYTYRNFYNGGGVALGDVNNDGLLDIYFTGNMVDNKLFLNRGNWQFQDITREAGVACSGVWSSGATFVDINGDGWLDLYVCKSGKPEGGNRHNELFINQGDLTFRESAKEYVLDVTGLSTQAAFFDYDLDGDLDCYLLTNSIRPVGVGYDLVEGQREVPDPSNSGNKLFRNDDGRFTDVTQQMGIYTSSIGFGLGITVSDFTDDGYPDIFISNDFFERDYLYINQAGKSFSENLEQYFQSVSMGSMGADAADLDNDSHIDLIVTEMLPASLERKKVKTMYESWDKYMLGVNKGYFHQFPRNAVHQNLGNEGFSERSRQTGMAATEWSWGALIFDFDNDGLRDVFIANGIGKDLLDRDYLAYVANETKIREKLKSGGDVITELIDAMPSAPVANSAFLNHGDFQFSNATDSLGLGNLSFSNGAAYGDLDNDGDLDLVVNNVNMPAFVYRNQTDTSNHRSLRLLLQDEHSQNRFGIGATVWVHVSGQRWKVENYPSRGFESSVDPTIHIGVGNHQTVDSVVVDWPGGMRTVEKQAPTNKTLTLFKPRSSQVLRKSASSKSVKRKKLNYGHRENDFVDFDRNRLLPHMYHNEGPALAVGDVNGDGLEDFFIGGAKGFVGRLFVQRVKGFELDSSFLESHRTSEDVVAEFFDCDGDGDLDLYVASGGKAFSSSSFALNDRLYLNDGRGNFTVSSGLAFSELFSTGAVAVADYDGDGDLDLFVGERFHPFRYGDKVSGFLLENDGTGVFTNVTSQRASALQELAMLTDARWADLSGNGYPELILCADWGPVMVFENQQGHLVNATERLGLASHTGWWSSLEIADLDADGDQDIVVGNHGRNTFFPDHTRLYIHDFDANGSDDYIWAIPQDGRYYPVADRDEMAQQLPGLKKRILYYRDYAKLTVEDLFGAEAIAAAKVLEAADLASMIFVNEGDRFAVEPLPSSLQLAPIYAITTLADGQLVFGGNQHLVKPQFGRYDALPVTFYESQTQTIHQTNIFGQVRAMSPITIQDKTHLIVAKNNEALEIIELE</sequence>
<proteinExistence type="predicted"/>
<dbReference type="Pfam" id="PF07593">
    <property type="entry name" value="UnbV_ASPIC"/>
    <property type="match status" value="1"/>
</dbReference>
<evidence type="ECO:0000313" key="4">
    <source>
        <dbReference type="Proteomes" id="UP000256779"/>
    </source>
</evidence>
<dbReference type="AlphaFoldDB" id="A0A3D9L7V3"/>
<organism evidence="3 4">
    <name type="scientific">Marinoscillum furvescens DSM 4134</name>
    <dbReference type="NCBI Taxonomy" id="1122208"/>
    <lineage>
        <taxon>Bacteria</taxon>
        <taxon>Pseudomonadati</taxon>
        <taxon>Bacteroidota</taxon>
        <taxon>Cytophagia</taxon>
        <taxon>Cytophagales</taxon>
        <taxon>Reichenbachiellaceae</taxon>
        <taxon>Marinoscillum</taxon>
    </lineage>
</organism>
<dbReference type="Proteomes" id="UP000256779">
    <property type="component" value="Unassembled WGS sequence"/>
</dbReference>
<name>A0A3D9L7V3_MARFU</name>
<keyword evidence="1" id="KW-0732">Signal</keyword>
<dbReference type="InterPro" id="IPR011519">
    <property type="entry name" value="UnbV_ASPIC"/>
</dbReference>
<dbReference type="PANTHER" id="PTHR16026">
    <property type="entry name" value="CARTILAGE ACIDIC PROTEIN 1"/>
    <property type="match status" value="1"/>
</dbReference>
<dbReference type="Pfam" id="PF13517">
    <property type="entry name" value="FG-GAP_3"/>
    <property type="match status" value="4"/>
</dbReference>
<dbReference type="PANTHER" id="PTHR16026:SF0">
    <property type="entry name" value="CARTILAGE ACIDIC PROTEIN 1"/>
    <property type="match status" value="1"/>
</dbReference>
<accession>A0A3D9L7V3</accession>
<reference evidence="3 4" key="1">
    <citation type="submission" date="2018-07" db="EMBL/GenBank/DDBJ databases">
        <title>Genomic Encyclopedia of Type Strains, Phase IV (KMG-IV): sequencing the most valuable type-strain genomes for metagenomic binning, comparative biology and taxonomic classification.</title>
        <authorList>
            <person name="Goeker M."/>
        </authorList>
    </citation>
    <scope>NUCLEOTIDE SEQUENCE [LARGE SCALE GENOMIC DNA]</scope>
    <source>
        <strain evidence="3 4">DSM 4134</strain>
    </source>
</reference>
<dbReference type="EMBL" id="QREG01000003">
    <property type="protein sequence ID" value="REE01565.1"/>
    <property type="molecule type" value="Genomic_DNA"/>
</dbReference>
<dbReference type="PROSITE" id="PS51257">
    <property type="entry name" value="PROKAR_LIPOPROTEIN"/>
    <property type="match status" value="1"/>
</dbReference>
<keyword evidence="4" id="KW-1185">Reference proteome</keyword>
<protein>
    <submittedName>
        <fullName evidence="3">VCBS repeat protein</fullName>
    </submittedName>
</protein>
<dbReference type="Gene3D" id="2.130.10.130">
    <property type="entry name" value="Integrin alpha, N-terminal"/>
    <property type="match status" value="3"/>
</dbReference>
<dbReference type="OrthoDB" id="9816120at2"/>
<dbReference type="InterPro" id="IPR028994">
    <property type="entry name" value="Integrin_alpha_N"/>
</dbReference>
<gene>
    <name evidence="3" type="ORF">C7460_10381</name>
</gene>
<evidence type="ECO:0000313" key="3">
    <source>
        <dbReference type="EMBL" id="REE01565.1"/>
    </source>
</evidence>
<dbReference type="SUPFAM" id="SSF69318">
    <property type="entry name" value="Integrin alpha N-terminal domain"/>
    <property type="match status" value="2"/>
</dbReference>
<evidence type="ECO:0000256" key="1">
    <source>
        <dbReference type="ARBA" id="ARBA00022729"/>
    </source>
</evidence>